<keyword evidence="7" id="KW-1133">Transmembrane helix</keyword>
<evidence type="ECO:0000313" key="8">
    <source>
        <dbReference type="EMBL" id="CAF1962079.1"/>
    </source>
</evidence>
<evidence type="ECO:0000256" key="7">
    <source>
        <dbReference type="SAM" id="Phobius"/>
    </source>
</evidence>
<evidence type="ECO:0000256" key="5">
    <source>
        <dbReference type="ARBA" id="ARBA00022729"/>
    </source>
</evidence>
<accession>A0A078IAZ2</accession>
<gene>
    <name evidence="9" type="primary">BnaC07g03820D</name>
    <name evidence="8" type="ORF">DARMORV10_C07P11450.1</name>
    <name evidence="9" type="ORF">GSBRNA2T00084078001</name>
</gene>
<dbReference type="EMBL" id="LK032669">
    <property type="protein sequence ID" value="CDY46484.1"/>
    <property type="molecule type" value="Genomic_DNA"/>
</dbReference>
<evidence type="ECO:0000256" key="3">
    <source>
        <dbReference type="ARBA" id="ARBA00022471"/>
    </source>
</evidence>
<evidence type="ECO:0000256" key="6">
    <source>
        <dbReference type="RuleBase" id="RU367044"/>
    </source>
</evidence>
<dbReference type="Proteomes" id="UP001295469">
    <property type="component" value="Chromosome C07"/>
</dbReference>
<evidence type="ECO:0000313" key="9">
    <source>
        <dbReference type="EMBL" id="CDY46484.1"/>
    </source>
</evidence>
<protein>
    <recommendedName>
        <fullName evidence="6">S-protein homolog</fullName>
    </recommendedName>
</protein>
<dbReference type="Proteomes" id="UP000028999">
    <property type="component" value="Unassembled WGS sequence"/>
</dbReference>
<dbReference type="Gramene" id="CDY46484">
    <property type="protein sequence ID" value="CDY46484"/>
    <property type="gene ID" value="GSBRNA2T00084078001"/>
</dbReference>
<comment type="similarity">
    <text evidence="2 6">Belongs to the plant self-incompatibility (S1) protein family.</text>
</comment>
<keyword evidence="7" id="KW-0472">Membrane</keyword>
<keyword evidence="10" id="KW-1185">Reference proteome</keyword>
<sequence>MSMNYLILRFVSVFSAMIMMMSNTALSYTGNVLIKNSLQNQKDLIVHCKSAHKDMGYHRVHPTGSYNLLYKLHYDSDFPYNENNHIWCHVWQGQGFKHHQVFNVYDGDHWEAKEDGIYHQWALMYVWDAAISKASSFGASCISLGLLLASSLFFSFILPTLVV</sequence>
<feature type="transmembrane region" description="Helical" evidence="7">
    <location>
        <begin position="142"/>
        <end position="162"/>
    </location>
</feature>
<reference evidence="9" key="2">
    <citation type="submission" date="2014-06" db="EMBL/GenBank/DDBJ databases">
        <authorList>
            <person name="Genoscope - CEA"/>
        </authorList>
    </citation>
    <scope>NUCLEOTIDE SEQUENCE</scope>
</reference>
<dbReference type="InterPro" id="IPR010264">
    <property type="entry name" value="Self-incomp_S1"/>
</dbReference>
<dbReference type="OMA" id="DTSAVWI"/>
<dbReference type="GO" id="GO:0005576">
    <property type="term" value="C:extracellular region"/>
    <property type="evidence" value="ECO:0007669"/>
    <property type="project" value="UniProtKB-SubCell"/>
</dbReference>
<evidence type="ECO:0000256" key="1">
    <source>
        <dbReference type="ARBA" id="ARBA00004613"/>
    </source>
</evidence>
<name>A0A078IAZ2_BRANA</name>
<evidence type="ECO:0000313" key="10">
    <source>
        <dbReference type="Proteomes" id="UP000028999"/>
    </source>
</evidence>
<reference evidence="8" key="3">
    <citation type="submission" date="2021-01" db="EMBL/GenBank/DDBJ databases">
        <authorList>
            <consortium name="Genoscope - CEA"/>
            <person name="William W."/>
        </authorList>
    </citation>
    <scope>NUCLEOTIDE SEQUENCE</scope>
</reference>
<dbReference type="PANTHER" id="PTHR31232:SF115">
    <property type="entry name" value="S-PROTEIN HOMOLOG"/>
    <property type="match status" value="1"/>
</dbReference>
<keyword evidence="3 6" id="KW-0713">Self-incompatibility</keyword>
<keyword evidence="7" id="KW-0812">Transmembrane</keyword>
<keyword evidence="5" id="KW-0732">Signal</keyword>
<dbReference type="AlphaFoldDB" id="A0A078IAZ2"/>
<comment type="subcellular location">
    <subcellularLocation>
        <location evidence="1 6">Secreted</location>
    </subcellularLocation>
</comment>
<dbReference type="GO" id="GO:0060320">
    <property type="term" value="P:rejection of self pollen"/>
    <property type="evidence" value="ECO:0007669"/>
    <property type="project" value="UniProtKB-KW"/>
</dbReference>
<keyword evidence="4 6" id="KW-0964">Secreted</keyword>
<organism evidence="9 10">
    <name type="scientific">Brassica napus</name>
    <name type="common">Rape</name>
    <dbReference type="NCBI Taxonomy" id="3708"/>
    <lineage>
        <taxon>Eukaryota</taxon>
        <taxon>Viridiplantae</taxon>
        <taxon>Streptophyta</taxon>
        <taxon>Embryophyta</taxon>
        <taxon>Tracheophyta</taxon>
        <taxon>Spermatophyta</taxon>
        <taxon>Magnoliopsida</taxon>
        <taxon>eudicotyledons</taxon>
        <taxon>Gunneridae</taxon>
        <taxon>Pentapetalae</taxon>
        <taxon>rosids</taxon>
        <taxon>malvids</taxon>
        <taxon>Brassicales</taxon>
        <taxon>Brassicaceae</taxon>
        <taxon>Brassiceae</taxon>
        <taxon>Brassica</taxon>
    </lineage>
</organism>
<proteinExistence type="inferred from homology"/>
<dbReference type="EMBL" id="HG994371">
    <property type="protein sequence ID" value="CAF1962079.1"/>
    <property type="molecule type" value="Genomic_DNA"/>
</dbReference>
<evidence type="ECO:0000256" key="2">
    <source>
        <dbReference type="ARBA" id="ARBA00005581"/>
    </source>
</evidence>
<dbReference type="Pfam" id="PF05938">
    <property type="entry name" value="Self-incomp_S1"/>
    <property type="match status" value="1"/>
</dbReference>
<evidence type="ECO:0000256" key="4">
    <source>
        <dbReference type="ARBA" id="ARBA00022525"/>
    </source>
</evidence>
<reference evidence="9 10" key="1">
    <citation type="journal article" date="2014" name="Science">
        <title>Plant genetics. Early allopolyploid evolution in the post-Neolithic Brassica napus oilseed genome.</title>
        <authorList>
            <person name="Chalhoub B."/>
            <person name="Denoeud F."/>
            <person name="Liu S."/>
            <person name="Parkin I.A."/>
            <person name="Tang H."/>
            <person name="Wang X."/>
            <person name="Chiquet J."/>
            <person name="Belcram H."/>
            <person name="Tong C."/>
            <person name="Samans B."/>
            <person name="Correa M."/>
            <person name="Da Silva C."/>
            <person name="Just J."/>
            <person name="Falentin C."/>
            <person name="Koh C.S."/>
            <person name="Le Clainche I."/>
            <person name="Bernard M."/>
            <person name="Bento P."/>
            <person name="Noel B."/>
            <person name="Labadie K."/>
            <person name="Alberti A."/>
            <person name="Charles M."/>
            <person name="Arnaud D."/>
            <person name="Guo H."/>
            <person name="Daviaud C."/>
            <person name="Alamery S."/>
            <person name="Jabbari K."/>
            <person name="Zhao M."/>
            <person name="Edger P.P."/>
            <person name="Chelaifa H."/>
            <person name="Tack D."/>
            <person name="Lassalle G."/>
            <person name="Mestiri I."/>
            <person name="Schnel N."/>
            <person name="Le Paslier M.C."/>
            <person name="Fan G."/>
            <person name="Renault V."/>
            <person name="Bayer P.E."/>
            <person name="Golicz A.A."/>
            <person name="Manoli S."/>
            <person name="Lee T.H."/>
            <person name="Thi V.H."/>
            <person name="Chalabi S."/>
            <person name="Hu Q."/>
            <person name="Fan C."/>
            <person name="Tollenaere R."/>
            <person name="Lu Y."/>
            <person name="Battail C."/>
            <person name="Shen J."/>
            <person name="Sidebottom C.H."/>
            <person name="Wang X."/>
            <person name="Canaguier A."/>
            <person name="Chauveau A."/>
            <person name="Berard A."/>
            <person name="Deniot G."/>
            <person name="Guan M."/>
            <person name="Liu Z."/>
            <person name="Sun F."/>
            <person name="Lim Y.P."/>
            <person name="Lyons E."/>
            <person name="Town C.D."/>
            <person name="Bancroft I."/>
            <person name="Wang X."/>
            <person name="Meng J."/>
            <person name="Ma J."/>
            <person name="Pires J.C."/>
            <person name="King G.J."/>
            <person name="Brunel D."/>
            <person name="Delourme R."/>
            <person name="Renard M."/>
            <person name="Aury J.M."/>
            <person name="Adams K.L."/>
            <person name="Batley J."/>
            <person name="Snowdon R.J."/>
            <person name="Tost J."/>
            <person name="Edwards D."/>
            <person name="Zhou Y."/>
            <person name="Hua W."/>
            <person name="Sharpe A.G."/>
            <person name="Paterson A.H."/>
            <person name="Guan C."/>
            <person name="Wincker P."/>
        </authorList>
    </citation>
    <scope>NUCLEOTIDE SEQUENCE [LARGE SCALE GENOMIC DNA]</scope>
    <source>
        <strain evidence="10">cv. Darmor-bzh</strain>
    </source>
</reference>
<dbReference type="PaxDb" id="3708-A0A078IAZ2"/>
<dbReference type="PANTHER" id="PTHR31232">
    <property type="match status" value="1"/>
</dbReference>